<dbReference type="InterPro" id="IPR036890">
    <property type="entry name" value="HATPase_C_sf"/>
</dbReference>
<dbReference type="InterPro" id="IPR004358">
    <property type="entry name" value="Sig_transdc_His_kin-like_C"/>
</dbReference>
<dbReference type="SUPFAM" id="SSF52172">
    <property type="entry name" value="CheY-like"/>
    <property type="match status" value="1"/>
</dbReference>
<evidence type="ECO:0000313" key="13">
    <source>
        <dbReference type="EMBL" id="HIZ00904.1"/>
    </source>
</evidence>
<dbReference type="InterPro" id="IPR018060">
    <property type="entry name" value="HTH_AraC"/>
</dbReference>
<gene>
    <name evidence="13" type="ORF">H9819_01440</name>
</gene>
<dbReference type="Pfam" id="PF07494">
    <property type="entry name" value="Reg_prop"/>
    <property type="match status" value="5"/>
</dbReference>
<dbReference type="SUPFAM" id="SSF46689">
    <property type="entry name" value="Homeodomain-like"/>
    <property type="match status" value="1"/>
</dbReference>
<dbReference type="CDD" id="cd00075">
    <property type="entry name" value="HATPase"/>
    <property type="match status" value="1"/>
</dbReference>
<dbReference type="PROSITE" id="PS50109">
    <property type="entry name" value="HIS_KIN"/>
    <property type="match status" value="1"/>
</dbReference>
<dbReference type="Pfam" id="PF00072">
    <property type="entry name" value="Response_reg"/>
    <property type="match status" value="1"/>
</dbReference>
<dbReference type="SMART" id="SM00387">
    <property type="entry name" value="HATPase_c"/>
    <property type="match status" value="1"/>
</dbReference>
<reference evidence="13" key="2">
    <citation type="submission" date="2021-04" db="EMBL/GenBank/DDBJ databases">
        <authorList>
            <person name="Gilroy R."/>
        </authorList>
    </citation>
    <scope>NUCLEOTIDE SEQUENCE</scope>
    <source>
        <strain evidence="13">ChiHjej12B11-24981</strain>
    </source>
</reference>
<dbReference type="PRINTS" id="PR00344">
    <property type="entry name" value="BCTRLSENSOR"/>
</dbReference>
<name>A0A9D2A490_9BACE</name>
<accession>A0A9D2A490</accession>
<dbReference type="GO" id="GO:0043565">
    <property type="term" value="F:sequence-specific DNA binding"/>
    <property type="evidence" value="ECO:0007669"/>
    <property type="project" value="InterPro"/>
</dbReference>
<dbReference type="SMART" id="SM00342">
    <property type="entry name" value="HTH_ARAC"/>
    <property type="match status" value="1"/>
</dbReference>
<evidence type="ECO:0000259" key="11">
    <source>
        <dbReference type="PROSITE" id="PS50109"/>
    </source>
</evidence>
<dbReference type="EMBL" id="DXCK01000026">
    <property type="protein sequence ID" value="HIZ00904.1"/>
    <property type="molecule type" value="Genomic_DNA"/>
</dbReference>
<feature type="domain" description="Response regulatory" evidence="12">
    <location>
        <begin position="1051"/>
        <end position="1166"/>
    </location>
</feature>
<dbReference type="InterPro" id="IPR011123">
    <property type="entry name" value="Y_Y_Y"/>
</dbReference>
<dbReference type="InterPro" id="IPR003594">
    <property type="entry name" value="HATPase_dom"/>
</dbReference>
<reference evidence="13" key="1">
    <citation type="journal article" date="2021" name="PeerJ">
        <title>Extensive microbial diversity within the chicken gut microbiome revealed by metagenomics and culture.</title>
        <authorList>
            <person name="Gilroy R."/>
            <person name="Ravi A."/>
            <person name="Getino M."/>
            <person name="Pursley I."/>
            <person name="Horton D.L."/>
            <person name="Alikhan N.F."/>
            <person name="Baker D."/>
            <person name="Gharbi K."/>
            <person name="Hall N."/>
            <person name="Watson M."/>
            <person name="Adriaenssens E.M."/>
            <person name="Foster-Nyarko E."/>
            <person name="Jarju S."/>
            <person name="Secka A."/>
            <person name="Antonio M."/>
            <person name="Oren A."/>
            <person name="Chaudhuri R.R."/>
            <person name="La Ragione R."/>
            <person name="Hildebrand F."/>
            <person name="Pallen M.J."/>
        </authorList>
    </citation>
    <scope>NUCLEOTIDE SEQUENCE</scope>
    <source>
        <strain evidence="13">ChiHjej12B11-24981</strain>
    </source>
</reference>
<dbReference type="PROSITE" id="PS01124">
    <property type="entry name" value="HTH_ARAC_FAMILY_2"/>
    <property type="match status" value="1"/>
</dbReference>
<evidence type="ECO:0000256" key="6">
    <source>
        <dbReference type="ARBA" id="ARBA00023015"/>
    </source>
</evidence>
<keyword evidence="5" id="KW-0418">Kinase</keyword>
<dbReference type="PROSITE" id="PS50110">
    <property type="entry name" value="RESPONSE_REGULATORY"/>
    <property type="match status" value="1"/>
</dbReference>
<feature type="domain" description="HTH araC/xylS-type" evidence="10">
    <location>
        <begin position="1214"/>
        <end position="1312"/>
    </location>
</feature>
<evidence type="ECO:0000256" key="9">
    <source>
        <dbReference type="SAM" id="MobiDB-lite"/>
    </source>
</evidence>
<feature type="region of interest" description="Disordered" evidence="9">
    <location>
        <begin position="1018"/>
        <end position="1049"/>
    </location>
</feature>
<keyword evidence="3 8" id="KW-0597">Phosphoprotein</keyword>
<dbReference type="GO" id="GO:0003700">
    <property type="term" value="F:DNA-binding transcription factor activity"/>
    <property type="evidence" value="ECO:0007669"/>
    <property type="project" value="InterPro"/>
</dbReference>
<evidence type="ECO:0000256" key="5">
    <source>
        <dbReference type="ARBA" id="ARBA00022777"/>
    </source>
</evidence>
<evidence type="ECO:0000256" key="8">
    <source>
        <dbReference type="PROSITE-ProRule" id="PRU00169"/>
    </source>
</evidence>
<dbReference type="GO" id="GO:0000155">
    <property type="term" value="F:phosphorelay sensor kinase activity"/>
    <property type="evidence" value="ECO:0007669"/>
    <property type="project" value="InterPro"/>
</dbReference>
<dbReference type="Gene3D" id="2.60.40.10">
    <property type="entry name" value="Immunoglobulins"/>
    <property type="match status" value="1"/>
</dbReference>
<dbReference type="Pfam" id="PF02518">
    <property type="entry name" value="HATPase_c"/>
    <property type="match status" value="1"/>
</dbReference>
<dbReference type="Pfam" id="PF00512">
    <property type="entry name" value="HisKA"/>
    <property type="match status" value="1"/>
</dbReference>
<dbReference type="Proteomes" id="UP000824023">
    <property type="component" value="Unassembled WGS sequence"/>
</dbReference>
<dbReference type="Pfam" id="PF12833">
    <property type="entry name" value="HTH_18"/>
    <property type="match status" value="1"/>
</dbReference>
<dbReference type="InterPro" id="IPR036097">
    <property type="entry name" value="HisK_dim/P_sf"/>
</dbReference>
<dbReference type="Pfam" id="PF07495">
    <property type="entry name" value="Y_Y_Y"/>
    <property type="match status" value="1"/>
</dbReference>
<dbReference type="InterPro" id="IPR013783">
    <property type="entry name" value="Ig-like_fold"/>
</dbReference>
<comment type="catalytic activity">
    <reaction evidence="1">
        <text>ATP + protein L-histidine = ADP + protein N-phospho-L-histidine.</text>
        <dbReference type="EC" id="2.7.13.3"/>
    </reaction>
</comment>
<feature type="compositionally biased region" description="Basic and acidic residues" evidence="9">
    <location>
        <begin position="1036"/>
        <end position="1049"/>
    </location>
</feature>
<dbReference type="SUPFAM" id="SSF55874">
    <property type="entry name" value="ATPase domain of HSP90 chaperone/DNA topoisomerase II/histidine kinase"/>
    <property type="match status" value="1"/>
</dbReference>
<dbReference type="SUPFAM" id="SSF47384">
    <property type="entry name" value="Homodimeric domain of signal transducing histidine kinase"/>
    <property type="match status" value="1"/>
</dbReference>
<evidence type="ECO:0000259" key="10">
    <source>
        <dbReference type="PROSITE" id="PS01124"/>
    </source>
</evidence>
<evidence type="ECO:0000256" key="2">
    <source>
        <dbReference type="ARBA" id="ARBA00012438"/>
    </source>
</evidence>
<evidence type="ECO:0000313" key="14">
    <source>
        <dbReference type="Proteomes" id="UP000824023"/>
    </source>
</evidence>
<dbReference type="InterPro" id="IPR011006">
    <property type="entry name" value="CheY-like_superfamily"/>
</dbReference>
<sequence length="1313" mass="148280">MIRFITYLLLTILTGISGQIQALVHENIFNIKYIGLPEGLSDLRVYSIIEDKDGVIWIATKAGIDRYNGHSMKNYTLAGDYRYGDMAGRCIKLLYDDRSGLWAYDNTGKVFHYSIENDRFELILHLSHYTHTNVILNDLYFDQDETLWLGSNLGLYKQEKNGNVQQVLDGYFVGAIISTGKALYVGTTQGTLRLMPDGQAVSVSRGDISSLHYDQAKNELWAGTFNSGLLVIDLSTGDIHTLNKPESVFLRPIRDITPYDDVTTLLGIDGGGVWSVDRSLKTAKLLMNAEDDSPNVLKNNGIYAVTKDRQGNIWTGSYSGGVSASILLSFPIQTFVHKRGTTQSLANNNVNDIKEGDNGDLWFATDNGISILDATTGRWRHELKGTVVVNLGKGTDGSVWATTYGNGLYCLNPEGHVIRHLTQQNGLSTNYVFSVKQDAEGDIWVGALNGSLQLFSHDGRLKHTYEDIHESMSLAEVDKYHMAAGTTNGFFLVDKRNHSKRHYATTSEWERHEVNTYITAMLFNDDHTVWLGTEGGGINLYNMQDGTVKTYTNRDGLPSNDVYSLQRDSRGRLWASTRKGIAIMDDGRISSLNYVEDVEKVYNKSSFTCLSNGEFVYGSTEGAILIDPAAISVNDYQAPLRFTGVITTWHDAEEAEQLPPRLYHMITEGNVSLDYAHNTFTVTFEAINYRFRHDIVYQYMLDGYEKTWNSPTPEGEARYIRVSPGSYQLKVRCLRQSDGKVMVERTLHIEISQPWWNSWWAWMLYACLVGSLFWFILQYKSNHLQKKYDEDKIQFFINTVHNIRTPVTLIMAPLEDLQKEQGLSADARYFIKAARSNTRRLNTLVTQLLEFEKIDMGQKQLSLIPLRLNDILEEEAANFRTYCEKKGVQLKVSVPDEEVCTLASIHLMEMLLDNLLSNACKYTPGGGHVSLRLSATRHKAIIEVEDDGIGIPRKAQKHLFHKAGRLENARQMTEEGTGFGLLQVQRIVQMLKGRITLRSEEGRGSLFSIALRRTDESPVATRTVTTATEHTVLPPEPDRPEEKESEEKSHTLLIVEDHEELRRYLRKTFEHDYHIIDVDDGQKALECLGENYPDLILSDVMMPGLKGDELCRRVKANPDTAGIPFVLLTAKAQHDDVVKGLQTGADDYIPKPFSTEILKLKVQGLIDTRDRLRRYYMSQTLKDTGDSRLTDADDTAVSAEPEPVHNESDQRFIRQATRVVAEHMADPDFDINALCREMAMSRTLFYSRLKSLTGNGPQEFIRLIRLNRAAELLRQGLSVTDAAADTGFANVKYFSSLFKKQYGVQPSKYTGHE</sequence>
<dbReference type="Gene3D" id="1.10.287.130">
    <property type="match status" value="1"/>
</dbReference>
<dbReference type="InterPro" id="IPR005467">
    <property type="entry name" value="His_kinase_dom"/>
</dbReference>
<evidence type="ECO:0000256" key="4">
    <source>
        <dbReference type="ARBA" id="ARBA00022679"/>
    </source>
</evidence>
<feature type="domain" description="Histidine kinase" evidence="11">
    <location>
        <begin position="798"/>
        <end position="1015"/>
    </location>
</feature>
<dbReference type="SMART" id="SM00448">
    <property type="entry name" value="REC"/>
    <property type="match status" value="1"/>
</dbReference>
<evidence type="ECO:0000256" key="7">
    <source>
        <dbReference type="ARBA" id="ARBA00023163"/>
    </source>
</evidence>
<dbReference type="InterPro" id="IPR011110">
    <property type="entry name" value="Reg_prop"/>
</dbReference>
<dbReference type="InterPro" id="IPR009057">
    <property type="entry name" value="Homeodomain-like_sf"/>
</dbReference>
<dbReference type="Gene3D" id="2.130.10.10">
    <property type="entry name" value="YVTN repeat-like/Quinoprotein amine dehydrogenase"/>
    <property type="match status" value="2"/>
</dbReference>
<dbReference type="SMART" id="SM00388">
    <property type="entry name" value="HisKA"/>
    <property type="match status" value="1"/>
</dbReference>
<dbReference type="SUPFAM" id="SSF63829">
    <property type="entry name" value="Calcium-dependent phosphotriesterase"/>
    <property type="match status" value="2"/>
</dbReference>
<proteinExistence type="predicted"/>
<evidence type="ECO:0000259" key="12">
    <source>
        <dbReference type="PROSITE" id="PS50110"/>
    </source>
</evidence>
<dbReference type="InterPro" id="IPR015943">
    <property type="entry name" value="WD40/YVTN_repeat-like_dom_sf"/>
</dbReference>
<dbReference type="CDD" id="cd17574">
    <property type="entry name" value="REC_OmpR"/>
    <property type="match status" value="1"/>
</dbReference>
<dbReference type="PANTHER" id="PTHR43547:SF2">
    <property type="entry name" value="HYBRID SIGNAL TRANSDUCTION HISTIDINE KINASE C"/>
    <property type="match status" value="1"/>
</dbReference>
<dbReference type="Gene3D" id="1.10.10.60">
    <property type="entry name" value="Homeodomain-like"/>
    <property type="match status" value="1"/>
</dbReference>
<dbReference type="Gene3D" id="3.30.565.10">
    <property type="entry name" value="Histidine kinase-like ATPase, C-terminal domain"/>
    <property type="match status" value="1"/>
</dbReference>
<keyword evidence="7" id="KW-0804">Transcription</keyword>
<keyword evidence="6" id="KW-0805">Transcription regulation</keyword>
<dbReference type="Gene3D" id="3.40.50.2300">
    <property type="match status" value="1"/>
</dbReference>
<protein>
    <recommendedName>
        <fullName evidence="2">histidine kinase</fullName>
        <ecNumber evidence="2">2.7.13.3</ecNumber>
    </recommendedName>
</protein>
<feature type="compositionally biased region" description="Low complexity" evidence="9">
    <location>
        <begin position="1019"/>
        <end position="1032"/>
    </location>
</feature>
<dbReference type="CDD" id="cd00082">
    <property type="entry name" value="HisKA"/>
    <property type="match status" value="1"/>
</dbReference>
<dbReference type="PANTHER" id="PTHR43547">
    <property type="entry name" value="TWO-COMPONENT HISTIDINE KINASE"/>
    <property type="match status" value="1"/>
</dbReference>
<dbReference type="FunFam" id="3.30.565.10:FF:000006">
    <property type="entry name" value="Sensor histidine kinase WalK"/>
    <property type="match status" value="1"/>
</dbReference>
<keyword evidence="4" id="KW-0808">Transferase</keyword>
<evidence type="ECO:0000256" key="3">
    <source>
        <dbReference type="ARBA" id="ARBA00022553"/>
    </source>
</evidence>
<dbReference type="InterPro" id="IPR001789">
    <property type="entry name" value="Sig_transdc_resp-reg_receiver"/>
</dbReference>
<comment type="caution">
    <text evidence="13">The sequence shown here is derived from an EMBL/GenBank/DDBJ whole genome shotgun (WGS) entry which is preliminary data.</text>
</comment>
<dbReference type="EC" id="2.7.13.3" evidence="2"/>
<feature type="modified residue" description="4-aspartylphosphate" evidence="8">
    <location>
        <position position="1099"/>
    </location>
</feature>
<evidence type="ECO:0000256" key="1">
    <source>
        <dbReference type="ARBA" id="ARBA00000085"/>
    </source>
</evidence>
<feature type="region of interest" description="Disordered" evidence="9">
    <location>
        <begin position="1186"/>
        <end position="1207"/>
    </location>
</feature>
<organism evidence="13 14">
    <name type="scientific">Candidatus Bacteroides merdipullorum</name>
    <dbReference type="NCBI Taxonomy" id="2838474"/>
    <lineage>
        <taxon>Bacteria</taxon>
        <taxon>Pseudomonadati</taxon>
        <taxon>Bacteroidota</taxon>
        <taxon>Bacteroidia</taxon>
        <taxon>Bacteroidales</taxon>
        <taxon>Bacteroidaceae</taxon>
        <taxon>Bacteroides</taxon>
    </lineage>
</organism>
<dbReference type="InterPro" id="IPR003661">
    <property type="entry name" value="HisK_dim/P_dom"/>
</dbReference>